<sequence length="76" mass="8024">MEVLIIIALIVVAVGALAIMGQRKDPGARGSEPGHGDHILESDYQSGVGGGNVTRWTVPKDPQAYAKRFVPKGKAK</sequence>
<evidence type="ECO:0008006" key="4">
    <source>
        <dbReference type="Google" id="ProtNLM"/>
    </source>
</evidence>
<reference evidence="2 3" key="1">
    <citation type="submission" date="2023-10" db="EMBL/GenBank/DDBJ databases">
        <title>Roseovarius strain S88 nov., isolated from a marine algae.</title>
        <authorList>
            <person name="Lee M.W."/>
            <person name="Lee J.K."/>
            <person name="Kim J.M."/>
            <person name="Choi D.G."/>
            <person name="Baek J.H."/>
            <person name="Bayburt H."/>
            <person name="Jung J.J."/>
            <person name="Han D.M."/>
            <person name="Jeon C.O."/>
        </authorList>
    </citation>
    <scope>NUCLEOTIDE SEQUENCE [LARGE SCALE GENOMIC DNA]</scope>
    <source>
        <strain evidence="2 3">S88</strain>
    </source>
</reference>
<name>A0ABZ2HJA5_9RHOB</name>
<evidence type="ECO:0000313" key="3">
    <source>
        <dbReference type="Proteomes" id="UP001364156"/>
    </source>
</evidence>
<dbReference type="RefSeq" id="WP_338548349.1">
    <property type="nucleotide sequence ID" value="NZ_CP146069.1"/>
</dbReference>
<evidence type="ECO:0000313" key="2">
    <source>
        <dbReference type="EMBL" id="WWR45405.1"/>
    </source>
</evidence>
<evidence type="ECO:0000256" key="1">
    <source>
        <dbReference type="SAM" id="MobiDB-lite"/>
    </source>
</evidence>
<feature type="compositionally biased region" description="Basic and acidic residues" evidence="1">
    <location>
        <begin position="24"/>
        <end position="41"/>
    </location>
</feature>
<dbReference type="Proteomes" id="UP001364156">
    <property type="component" value="Chromosome"/>
</dbReference>
<proteinExistence type="predicted"/>
<organism evidence="2 3">
    <name type="scientific">Roseovarius phycicola</name>
    <dbReference type="NCBI Taxonomy" id="3080976"/>
    <lineage>
        <taxon>Bacteria</taxon>
        <taxon>Pseudomonadati</taxon>
        <taxon>Pseudomonadota</taxon>
        <taxon>Alphaproteobacteria</taxon>
        <taxon>Rhodobacterales</taxon>
        <taxon>Roseobacteraceae</taxon>
        <taxon>Roseovarius</taxon>
    </lineage>
</organism>
<feature type="region of interest" description="Disordered" evidence="1">
    <location>
        <begin position="24"/>
        <end position="44"/>
    </location>
</feature>
<dbReference type="EMBL" id="CP146069">
    <property type="protein sequence ID" value="WWR45405.1"/>
    <property type="molecule type" value="Genomic_DNA"/>
</dbReference>
<keyword evidence="3" id="KW-1185">Reference proteome</keyword>
<accession>A0ABZ2HJA5</accession>
<gene>
    <name evidence="2" type="ORF">RZ517_11390</name>
</gene>
<protein>
    <recommendedName>
        <fullName evidence="4">Secreted protein</fullName>
    </recommendedName>
</protein>